<keyword evidence="3" id="KW-1185">Reference proteome</keyword>
<reference evidence="2" key="1">
    <citation type="submission" date="2022-07" db="EMBL/GenBank/DDBJ databases">
        <authorList>
            <person name="Trinca V."/>
            <person name="Uliana J.V.C."/>
            <person name="Torres T.T."/>
            <person name="Ward R.J."/>
            <person name="Monesi N."/>
        </authorList>
    </citation>
    <scope>NUCLEOTIDE SEQUENCE</scope>
    <source>
        <strain evidence="2">HSMRA1968</strain>
        <tissue evidence="2">Whole embryos</tissue>
    </source>
</reference>
<evidence type="ECO:0000313" key="2">
    <source>
        <dbReference type="EMBL" id="KAJ6603065.1"/>
    </source>
</evidence>
<proteinExistence type="predicted"/>
<sequence>LLIERRMSFEWMEVDAHEKQRVSAEISPTLPPVSDLEEKETLDGSSNLLLTANEERTLKVFGQSDNEVVGHGSSEITSEVKNDKPKDLKSKEKKILLRNEKQARRNAETEQQRALRLQNANERRMRVVRANRTEEQKNREREKNRERNRVMRQNKNEEQRKGRLEKQKGKAKAKESKELLIESASKGNSLEVGDSLPDVVVQSHEENDSFQIRSANDEYALFEEFPDQLAVLGLI</sequence>
<dbReference type="EMBL" id="WJQU01006012">
    <property type="protein sequence ID" value="KAJ6603065.1"/>
    <property type="molecule type" value="Genomic_DNA"/>
</dbReference>
<evidence type="ECO:0000313" key="3">
    <source>
        <dbReference type="Proteomes" id="UP001151699"/>
    </source>
</evidence>
<name>A0A9Q0MHE7_9DIPT</name>
<evidence type="ECO:0000256" key="1">
    <source>
        <dbReference type="SAM" id="MobiDB-lite"/>
    </source>
</evidence>
<comment type="caution">
    <text evidence="2">The sequence shown here is derived from an EMBL/GenBank/DDBJ whole genome shotgun (WGS) entry which is preliminary data.</text>
</comment>
<feature type="region of interest" description="Disordered" evidence="1">
    <location>
        <begin position="64"/>
        <end position="193"/>
    </location>
</feature>
<feature type="non-terminal residue" evidence="2">
    <location>
        <position position="1"/>
    </location>
</feature>
<organism evidence="2 3">
    <name type="scientific">Pseudolycoriella hygida</name>
    <dbReference type="NCBI Taxonomy" id="35572"/>
    <lineage>
        <taxon>Eukaryota</taxon>
        <taxon>Metazoa</taxon>
        <taxon>Ecdysozoa</taxon>
        <taxon>Arthropoda</taxon>
        <taxon>Hexapoda</taxon>
        <taxon>Insecta</taxon>
        <taxon>Pterygota</taxon>
        <taxon>Neoptera</taxon>
        <taxon>Endopterygota</taxon>
        <taxon>Diptera</taxon>
        <taxon>Nematocera</taxon>
        <taxon>Sciaroidea</taxon>
        <taxon>Sciaridae</taxon>
        <taxon>Pseudolycoriella</taxon>
    </lineage>
</organism>
<accession>A0A9Q0MHE7</accession>
<feature type="compositionally biased region" description="Basic and acidic residues" evidence="1">
    <location>
        <begin position="121"/>
        <end position="180"/>
    </location>
</feature>
<dbReference type="Proteomes" id="UP001151699">
    <property type="component" value="Unassembled WGS sequence"/>
</dbReference>
<gene>
    <name evidence="2" type="ORF">Bhyg_18008</name>
</gene>
<feature type="compositionally biased region" description="Basic and acidic residues" evidence="1">
    <location>
        <begin position="78"/>
        <end position="113"/>
    </location>
</feature>
<protein>
    <submittedName>
        <fullName evidence="2">Uncharacterized protein</fullName>
    </submittedName>
</protein>
<dbReference type="AlphaFoldDB" id="A0A9Q0MHE7"/>